<dbReference type="PANTHER" id="PTHR34980:SF2">
    <property type="entry name" value="INNER MEMBRANE PROTEIN YHAH-RELATED"/>
    <property type="match status" value="1"/>
</dbReference>
<feature type="transmembrane region" description="Helical" evidence="1">
    <location>
        <begin position="88"/>
        <end position="107"/>
    </location>
</feature>
<dbReference type="GO" id="GO:0005886">
    <property type="term" value="C:plasma membrane"/>
    <property type="evidence" value="ECO:0007669"/>
    <property type="project" value="TreeGrafter"/>
</dbReference>
<keyword evidence="1" id="KW-1133">Transmembrane helix</keyword>
<protein>
    <submittedName>
        <fullName evidence="2">Uncharacterized membrane protein YhaH (DUF805 family)</fullName>
    </submittedName>
</protein>
<dbReference type="RefSeq" id="WP_170182310.1">
    <property type="nucleotide sequence ID" value="NZ_VFQE01000001.1"/>
</dbReference>
<dbReference type="Proteomes" id="UP000319865">
    <property type="component" value="Unassembled WGS sequence"/>
</dbReference>
<dbReference type="Pfam" id="PF05656">
    <property type="entry name" value="DUF805"/>
    <property type="match status" value="1"/>
</dbReference>
<dbReference type="AlphaFoldDB" id="A0A543PBK2"/>
<name>A0A543PBK2_9ACTN</name>
<dbReference type="InterPro" id="IPR008523">
    <property type="entry name" value="DUF805"/>
</dbReference>
<accession>A0A543PBK2</accession>
<dbReference type="PANTHER" id="PTHR34980">
    <property type="entry name" value="INNER MEMBRANE PROTEIN-RELATED-RELATED"/>
    <property type="match status" value="1"/>
</dbReference>
<feature type="transmembrane region" description="Helical" evidence="1">
    <location>
        <begin position="52"/>
        <end position="76"/>
    </location>
</feature>
<keyword evidence="3" id="KW-1185">Reference proteome</keyword>
<proteinExistence type="predicted"/>
<reference evidence="2 3" key="1">
    <citation type="submission" date="2019-06" db="EMBL/GenBank/DDBJ databases">
        <title>Sequencing the genomes of 1000 actinobacteria strains.</title>
        <authorList>
            <person name="Klenk H.-P."/>
        </authorList>
    </citation>
    <scope>NUCLEOTIDE SEQUENCE [LARGE SCALE GENOMIC DNA]</scope>
    <source>
        <strain evidence="2 3">DSM 46837</strain>
    </source>
</reference>
<organism evidence="2 3">
    <name type="scientific">Blastococcus colisei</name>
    <dbReference type="NCBI Taxonomy" id="1564162"/>
    <lineage>
        <taxon>Bacteria</taxon>
        <taxon>Bacillati</taxon>
        <taxon>Actinomycetota</taxon>
        <taxon>Actinomycetes</taxon>
        <taxon>Geodermatophilales</taxon>
        <taxon>Geodermatophilaceae</taxon>
        <taxon>Blastococcus</taxon>
    </lineage>
</organism>
<keyword evidence="1" id="KW-0472">Membrane</keyword>
<gene>
    <name evidence="2" type="ORF">FHU33_0835</name>
</gene>
<evidence type="ECO:0000256" key="1">
    <source>
        <dbReference type="SAM" id="Phobius"/>
    </source>
</evidence>
<dbReference type="EMBL" id="VFQE01000001">
    <property type="protein sequence ID" value="TQN41467.1"/>
    <property type="molecule type" value="Genomic_DNA"/>
</dbReference>
<keyword evidence="1" id="KW-0812">Transmembrane</keyword>
<sequence length="135" mass="14774">MTVGQWYVRRGRISRRVFWLHYFLPILGAQIAAGILDLVLGFASTRPESGEGFVFSTTSGPIGLVVALALLVPSVASQVTRLHDRGHSAWWLLWVFLPIVGVILLIVQTGFLRGDAGPNQYGPAPDRPVRDPIDA</sequence>
<evidence type="ECO:0000313" key="2">
    <source>
        <dbReference type="EMBL" id="TQN41467.1"/>
    </source>
</evidence>
<comment type="caution">
    <text evidence="2">The sequence shown here is derived from an EMBL/GenBank/DDBJ whole genome shotgun (WGS) entry which is preliminary data.</text>
</comment>
<feature type="transmembrane region" description="Helical" evidence="1">
    <location>
        <begin position="20"/>
        <end position="40"/>
    </location>
</feature>
<evidence type="ECO:0000313" key="3">
    <source>
        <dbReference type="Proteomes" id="UP000319865"/>
    </source>
</evidence>